<organism evidence="2 3">
    <name type="scientific">Mycena citricolor</name>
    <dbReference type="NCBI Taxonomy" id="2018698"/>
    <lineage>
        <taxon>Eukaryota</taxon>
        <taxon>Fungi</taxon>
        <taxon>Dikarya</taxon>
        <taxon>Basidiomycota</taxon>
        <taxon>Agaricomycotina</taxon>
        <taxon>Agaricomycetes</taxon>
        <taxon>Agaricomycetidae</taxon>
        <taxon>Agaricales</taxon>
        <taxon>Marasmiineae</taxon>
        <taxon>Mycenaceae</taxon>
        <taxon>Mycena</taxon>
    </lineage>
</organism>
<keyword evidence="3" id="KW-1185">Reference proteome</keyword>
<evidence type="ECO:0000256" key="1">
    <source>
        <dbReference type="SAM" id="MobiDB-lite"/>
    </source>
</evidence>
<accession>A0AAD2K9H4</accession>
<feature type="compositionally biased region" description="Acidic residues" evidence="1">
    <location>
        <begin position="253"/>
        <end position="265"/>
    </location>
</feature>
<proteinExistence type="predicted"/>
<feature type="compositionally biased region" description="Low complexity" evidence="1">
    <location>
        <begin position="928"/>
        <end position="939"/>
    </location>
</feature>
<dbReference type="InterPro" id="IPR016024">
    <property type="entry name" value="ARM-type_fold"/>
</dbReference>
<sequence>MTAVLAIPLADELPTPNARKTYALAIWLLQAQRLPICVLESGADRIVFALRRAIEGELGKEGKKGSASDGLKAIHDLSVIQPAVFVPKFEALLPSVLANLLAPTLVIRTQACHALGGFARGLSTLPSSSLHTRVSAITITHLLTASPSTPRKSPMKQASPETTSALSRTIRTTLQATEVQQVAQGPVWGLSVLAALIVLANSAIYTNDRARKNFKSFLNLGLKHQKSTIRALTSAVWRVAMWAYCQPVLPTDGDGESEIDGDGENPEPATDIESSRESFWKDTISTVVEMGTGVSTIAALLEDTDSTADDMFERITTIFRAMTGKGGESLEAAIDTLERMVCFEPAPSHWRWNRMLPRGLFSASPGLLTADFNALEGPVRAVNGQCPDLDDVRPLSREEIIDPVVFDAVIRLWKECIECISLRDSDGCPEKILSIWENVIQPNVLALQADGDEDELTEFANRAVSIIVDDLLFDSNIDVTLKPSRSIANVPDGKNELSNATLKLKIGRELWNCLRKFITHDQLVSAGGSMIMCLMQGEDEFTDSSVASRRIWATFCADVLVLCSSEDLEAFWNYRKWKWAPSVRQLVWTCLVKRWMDEGSAAFDLEVTGTLISMPFMPEKTWDFENQDCQLWEVYLGLVLSQALDQGLDTNDVLEQLSRSIIKEHIPISTTASRIADILLSHLKLDAAIQVPDTLFEFVNDTLRSSYPPEPRNKLQSLWTLRSVGKAIDQCDVEHLVALLGVLAEGLSVWLVDEHRALSDDEYGYDLVTLYENLLVKIAELPSELSTLKSVESILVAVFMRPEGTPAPMRNAFAEFWSANYAQMAAPKNGWPTEIQTCLDNFTQPAIEPWSQLKLSPAFESASSGPKIAVTSAFTKVPAGSPFKLRVARFRSVSVEPDDEDGLPVTVPSTPVTSRSQPCTPSRPHKQTSSPCPSTPESPIFAYQPPSTPSTPKRVTDAGSPSKRRKLDNKENESPRVLVASVMDRIAAVIGKPVSPSKKRARASDELEDERAVELSLIQLSGSPAASKKQKRLSFDGVEVSKMQDVYGEIVARETAPVSRTLKRRRDDLFSDAPKPSSSDDDAFFGQVTPHHVISPALRTKLRHDDPPSSDDSSVFSSPVKSMISRRLQRSVSAGKLT</sequence>
<reference evidence="2" key="1">
    <citation type="submission" date="2023-11" db="EMBL/GenBank/DDBJ databases">
        <authorList>
            <person name="De Vega J J."/>
            <person name="De Vega J J."/>
        </authorList>
    </citation>
    <scope>NUCLEOTIDE SEQUENCE</scope>
</reference>
<dbReference type="SUPFAM" id="SSF48371">
    <property type="entry name" value="ARM repeat"/>
    <property type="match status" value="1"/>
</dbReference>
<feature type="region of interest" description="Disordered" evidence="1">
    <location>
        <begin position="252"/>
        <end position="276"/>
    </location>
</feature>
<feature type="compositionally biased region" description="Polar residues" evidence="1">
    <location>
        <begin position="907"/>
        <end position="920"/>
    </location>
</feature>
<evidence type="ECO:0008006" key="4">
    <source>
        <dbReference type="Google" id="ProtNLM"/>
    </source>
</evidence>
<evidence type="ECO:0000313" key="2">
    <source>
        <dbReference type="EMBL" id="CAK5284064.1"/>
    </source>
</evidence>
<dbReference type="AlphaFoldDB" id="A0AAD2K9H4"/>
<evidence type="ECO:0000313" key="3">
    <source>
        <dbReference type="Proteomes" id="UP001295794"/>
    </source>
</evidence>
<dbReference type="EMBL" id="CAVNYO010000478">
    <property type="protein sequence ID" value="CAK5284064.1"/>
    <property type="molecule type" value="Genomic_DNA"/>
</dbReference>
<feature type="compositionally biased region" description="Low complexity" evidence="1">
    <location>
        <begin position="1110"/>
        <end position="1122"/>
    </location>
</feature>
<protein>
    <recommendedName>
        <fullName evidence="4">Telomere-associated protein Rif1 N-terminal domain-containing protein</fullName>
    </recommendedName>
</protein>
<gene>
    <name evidence="2" type="ORF">MYCIT1_LOCUS37062</name>
</gene>
<feature type="region of interest" description="Disordered" evidence="1">
    <location>
        <begin position="1095"/>
        <end position="1138"/>
    </location>
</feature>
<comment type="caution">
    <text evidence="2">The sequence shown here is derived from an EMBL/GenBank/DDBJ whole genome shotgun (WGS) entry which is preliminary data.</text>
</comment>
<feature type="region of interest" description="Disordered" evidence="1">
    <location>
        <begin position="895"/>
        <end position="976"/>
    </location>
</feature>
<dbReference type="Proteomes" id="UP001295794">
    <property type="component" value="Unassembled WGS sequence"/>
</dbReference>
<name>A0AAD2K9H4_9AGAR</name>